<reference evidence="3 4" key="2">
    <citation type="submission" date="2015-05" db="EMBL/GenBank/DDBJ databases">
        <authorList>
            <person name="Morales-Cruz A."/>
            <person name="Amrine K.C."/>
            <person name="Cantu D."/>
        </authorList>
    </citation>
    <scope>NUCLEOTIDE SEQUENCE [LARGE SCALE GENOMIC DNA]</scope>
    <source>
        <strain evidence="3">DA912</strain>
    </source>
</reference>
<dbReference type="Proteomes" id="UP000034680">
    <property type="component" value="Unassembled WGS sequence"/>
</dbReference>
<keyword evidence="4" id="KW-1185">Reference proteome</keyword>
<keyword evidence="2" id="KW-0812">Transmembrane</keyword>
<gene>
    <name evidence="3" type="ORF">UCDDA912_g00762</name>
</gene>
<comment type="caution">
    <text evidence="3">The sequence shown here is derived from an EMBL/GenBank/DDBJ whole genome shotgun (WGS) entry which is preliminary data.</text>
</comment>
<dbReference type="STRING" id="1214573.A0A0G2FZB4"/>
<feature type="region of interest" description="Disordered" evidence="1">
    <location>
        <begin position="244"/>
        <end position="264"/>
    </location>
</feature>
<feature type="compositionally biased region" description="Polar residues" evidence="1">
    <location>
        <begin position="446"/>
        <end position="463"/>
    </location>
</feature>
<keyword evidence="2" id="KW-1133">Transmembrane helix</keyword>
<feature type="compositionally biased region" description="Low complexity" evidence="1">
    <location>
        <begin position="364"/>
        <end position="385"/>
    </location>
</feature>
<feature type="compositionally biased region" description="Low complexity" evidence="1">
    <location>
        <begin position="30"/>
        <end position="62"/>
    </location>
</feature>
<feature type="region of interest" description="Disordered" evidence="1">
    <location>
        <begin position="103"/>
        <end position="134"/>
    </location>
</feature>
<reference evidence="3 4" key="1">
    <citation type="submission" date="2015-05" db="EMBL/GenBank/DDBJ databases">
        <title>Distinctive expansion of gene families associated with plant cell wall degradation and secondary metabolism in the genomes of grapevine trunk pathogens.</title>
        <authorList>
            <person name="Lawrence D.P."/>
            <person name="Travadon R."/>
            <person name="Rolshausen P.E."/>
            <person name="Baumgartner K."/>
        </authorList>
    </citation>
    <scope>NUCLEOTIDE SEQUENCE [LARGE SCALE GENOMIC DNA]</scope>
    <source>
        <strain evidence="3">DA912</strain>
    </source>
</reference>
<feature type="region of interest" description="Disordered" evidence="1">
    <location>
        <begin position="1"/>
        <end position="67"/>
    </location>
</feature>
<evidence type="ECO:0000313" key="3">
    <source>
        <dbReference type="EMBL" id="KKY39204.1"/>
    </source>
</evidence>
<protein>
    <submittedName>
        <fullName evidence="3">Uncharacterized protein</fullName>
    </submittedName>
</protein>
<dbReference type="EMBL" id="LCUC01000030">
    <property type="protein sequence ID" value="KKY39204.1"/>
    <property type="molecule type" value="Genomic_DNA"/>
</dbReference>
<feature type="compositionally biased region" description="Basic and acidic residues" evidence="1">
    <location>
        <begin position="542"/>
        <end position="554"/>
    </location>
</feature>
<dbReference type="AlphaFoldDB" id="A0A0G2FZB4"/>
<keyword evidence="2" id="KW-0472">Membrane</keyword>
<feature type="transmembrane region" description="Helical" evidence="2">
    <location>
        <begin position="72"/>
        <end position="94"/>
    </location>
</feature>
<evidence type="ECO:0000313" key="4">
    <source>
        <dbReference type="Proteomes" id="UP000034680"/>
    </source>
</evidence>
<evidence type="ECO:0000256" key="2">
    <source>
        <dbReference type="SAM" id="Phobius"/>
    </source>
</evidence>
<organism evidence="3 4">
    <name type="scientific">Diaporthe ampelina</name>
    <dbReference type="NCBI Taxonomy" id="1214573"/>
    <lineage>
        <taxon>Eukaryota</taxon>
        <taxon>Fungi</taxon>
        <taxon>Dikarya</taxon>
        <taxon>Ascomycota</taxon>
        <taxon>Pezizomycotina</taxon>
        <taxon>Sordariomycetes</taxon>
        <taxon>Sordariomycetidae</taxon>
        <taxon>Diaporthales</taxon>
        <taxon>Diaporthaceae</taxon>
        <taxon>Diaporthe</taxon>
    </lineage>
</organism>
<proteinExistence type="predicted"/>
<evidence type="ECO:0000256" key="1">
    <source>
        <dbReference type="SAM" id="MobiDB-lite"/>
    </source>
</evidence>
<name>A0A0G2FZB4_9PEZI</name>
<dbReference type="OrthoDB" id="5376312at2759"/>
<feature type="compositionally biased region" description="Polar residues" evidence="1">
    <location>
        <begin position="352"/>
        <end position="363"/>
    </location>
</feature>
<feature type="region of interest" description="Disordered" evidence="1">
    <location>
        <begin position="342"/>
        <end position="554"/>
    </location>
</feature>
<accession>A0A0G2FZB4</accession>
<sequence length="554" mass="59790">MPRPFRIGIPVDPSTGSAVLHAPSSLGPRQGPDQQGANGQDGQNDQSGPDLENNAINASNSGGSSGGGGTNATAMIVVGSIVGVILLVCLFVLIRSLRKRLNPGQPGPLKKVWNKLSGSSKTRYKRTGDADDDGFSRQVRMREAQDNLEDALQDVNVQRTAASGPNSGQDGVNRNTSVRSVMTLPAYRPKAIDTEQVIGREGERDGIDTVVELPTAEEDEAMREDEMNALYQIRLARRQQIAEREQRRQERREARERHDHRALEDIRDRARVASQQATTQVEELRDAHNQIKQSRQRAVSSVSYADVGLVRADGTRLRANSAESERIGLLSDAGSIALSTHDSHTLQHRRQPSSQSVLSIDTFRSNPGSSASRSGSPGVSGGHSRAGSRSQLGEELPRTGSAFSQRAGSSPELIDAAEADLGDSDMPPHSPPGYDDVSLEELTPAHSHQSGPSANPSGRNSPYNEPPPDYPGREHQAEGPTQARQNRLSAHMADLAEQQRGEGQGQGHSRAGSRGVGGVPQLPSLRLNRLPQIVVEPSSAIPRDDQEQERRPWS</sequence>